<keyword evidence="4" id="KW-0808">Transferase</keyword>
<evidence type="ECO:0000313" key="9">
    <source>
        <dbReference type="EMBL" id="GAL01091.1"/>
    </source>
</evidence>
<evidence type="ECO:0000256" key="5">
    <source>
        <dbReference type="ARBA" id="ARBA00022777"/>
    </source>
</evidence>
<keyword evidence="7" id="KW-0175">Coiled coil</keyword>
<dbReference type="PANTHER" id="PTHR43711:SF1">
    <property type="entry name" value="HISTIDINE KINASE 1"/>
    <property type="match status" value="1"/>
</dbReference>
<protein>
    <recommendedName>
        <fullName evidence="2">histidine kinase</fullName>
        <ecNumber evidence="2">2.7.13.3</ecNumber>
    </recommendedName>
</protein>
<feature type="coiled-coil region" evidence="7">
    <location>
        <begin position="30"/>
        <end position="67"/>
    </location>
</feature>
<organism evidence="9 10">
    <name type="scientific">Nonlabens ulvanivorans</name>
    <name type="common">Persicivirga ulvanivorans</name>
    <dbReference type="NCBI Taxonomy" id="906888"/>
    <lineage>
        <taxon>Bacteria</taxon>
        <taxon>Pseudomonadati</taxon>
        <taxon>Bacteroidota</taxon>
        <taxon>Flavobacteriia</taxon>
        <taxon>Flavobacteriales</taxon>
        <taxon>Flavobacteriaceae</taxon>
        <taxon>Nonlabens</taxon>
    </lineage>
</organism>
<dbReference type="CDD" id="cd00075">
    <property type="entry name" value="HATPase"/>
    <property type="match status" value="1"/>
</dbReference>
<dbReference type="InterPro" id="IPR005467">
    <property type="entry name" value="His_kinase_dom"/>
</dbReference>
<evidence type="ECO:0000256" key="3">
    <source>
        <dbReference type="ARBA" id="ARBA00022553"/>
    </source>
</evidence>
<keyword evidence="6" id="KW-0902">Two-component regulatory system</keyword>
<reference evidence="9 10" key="1">
    <citation type="journal article" date="2014" name="Genome Announc.">
        <title>Draft Genome Sequences of Marine Flavobacterium Nonlabens Strains NR17, NR24, NR27, NR32, NR33, and Ara13.</title>
        <authorList>
            <person name="Nakanishi M."/>
            <person name="Meirelles P."/>
            <person name="Suzuki R."/>
            <person name="Takatani N."/>
            <person name="Mino S."/>
            <person name="Suda W."/>
            <person name="Oshima K."/>
            <person name="Hattori M."/>
            <person name="Ohkuma M."/>
            <person name="Hosokawa M."/>
            <person name="Miyashita K."/>
            <person name="Thompson F.L."/>
            <person name="Niwa A."/>
            <person name="Sawabe T."/>
            <person name="Sawabe T."/>
        </authorList>
    </citation>
    <scope>NUCLEOTIDE SEQUENCE [LARGE SCALE GENOMIC DNA]</scope>
    <source>
        <strain evidence="10">JCM19314</strain>
    </source>
</reference>
<gene>
    <name evidence="9" type="ORF">JCM19314_2291</name>
</gene>
<evidence type="ECO:0000256" key="4">
    <source>
        <dbReference type="ARBA" id="ARBA00022679"/>
    </source>
</evidence>
<evidence type="ECO:0000256" key="1">
    <source>
        <dbReference type="ARBA" id="ARBA00000085"/>
    </source>
</evidence>
<dbReference type="InterPro" id="IPR036097">
    <property type="entry name" value="HisK_dim/P_sf"/>
</dbReference>
<dbReference type="FunFam" id="3.30.565.10:FF:000006">
    <property type="entry name" value="Sensor histidine kinase WalK"/>
    <property type="match status" value="1"/>
</dbReference>
<evidence type="ECO:0000256" key="2">
    <source>
        <dbReference type="ARBA" id="ARBA00012438"/>
    </source>
</evidence>
<dbReference type="InterPro" id="IPR036890">
    <property type="entry name" value="HATPase_C_sf"/>
</dbReference>
<accession>A0A090QDU5</accession>
<dbReference type="Pfam" id="PF00512">
    <property type="entry name" value="HisKA"/>
    <property type="match status" value="1"/>
</dbReference>
<dbReference type="PROSITE" id="PS50109">
    <property type="entry name" value="HIS_KIN"/>
    <property type="match status" value="1"/>
</dbReference>
<comment type="catalytic activity">
    <reaction evidence="1">
        <text>ATP + protein L-histidine = ADP + protein N-phospho-L-histidine.</text>
        <dbReference type="EC" id="2.7.13.3"/>
    </reaction>
</comment>
<evidence type="ECO:0000256" key="7">
    <source>
        <dbReference type="SAM" id="Coils"/>
    </source>
</evidence>
<dbReference type="CDD" id="cd00082">
    <property type="entry name" value="HisKA"/>
    <property type="match status" value="1"/>
</dbReference>
<evidence type="ECO:0000313" key="10">
    <source>
        <dbReference type="Proteomes" id="UP000029226"/>
    </source>
</evidence>
<dbReference type="PRINTS" id="PR00344">
    <property type="entry name" value="BCTRLSENSOR"/>
</dbReference>
<dbReference type="InterPro" id="IPR050736">
    <property type="entry name" value="Sensor_HK_Regulatory"/>
</dbReference>
<comment type="caution">
    <text evidence="9">The sequence shown here is derived from an EMBL/GenBank/DDBJ whole genome shotgun (WGS) entry which is preliminary data.</text>
</comment>
<dbReference type="Pfam" id="PF02518">
    <property type="entry name" value="HATPase_c"/>
    <property type="match status" value="1"/>
</dbReference>
<dbReference type="EMBL" id="BBMM01000008">
    <property type="protein sequence ID" value="GAL01091.1"/>
    <property type="molecule type" value="Genomic_DNA"/>
</dbReference>
<dbReference type="InterPro" id="IPR004358">
    <property type="entry name" value="Sig_transdc_His_kin-like_C"/>
</dbReference>
<name>A0A090QDU5_NONUL</name>
<dbReference type="SUPFAM" id="SSF47384">
    <property type="entry name" value="Homodimeric domain of signal transducing histidine kinase"/>
    <property type="match status" value="1"/>
</dbReference>
<dbReference type="EC" id="2.7.13.3" evidence="2"/>
<dbReference type="InterPro" id="IPR003661">
    <property type="entry name" value="HisK_dim/P_dom"/>
</dbReference>
<proteinExistence type="predicted"/>
<keyword evidence="5" id="KW-0418">Kinase</keyword>
<dbReference type="SMART" id="SM00387">
    <property type="entry name" value="HATPase_c"/>
    <property type="match status" value="1"/>
</dbReference>
<dbReference type="SMART" id="SM00388">
    <property type="entry name" value="HisKA"/>
    <property type="match status" value="1"/>
</dbReference>
<dbReference type="InterPro" id="IPR003594">
    <property type="entry name" value="HATPase_dom"/>
</dbReference>
<sequence length="283" mass="32330">MISSVVKEQPVSLPEVLKILEENKETITINKQLQQQSHDLKRLSDRLKNANQALVEKDRQKDEFLDTVAHELKTPTASIRAASEILFDDDDMPVELKKKFLDNIVNDSDRLAALITNILDLEKLSNGREVMDKKQHSLKDTLHKAVDGVYQLALKKQVKIDVNEIESINLYYDEDRILQVFTNLLSNSIKFVSSKDGVIKVKTQLTDTTVLMFFEDNGKGIPQEDMEFIFDKFYQSNNQNVKKPMGSGMGLAISRHIIESHHGSIRVDPNFIDGARFIVEFKK</sequence>
<dbReference type="Gene3D" id="1.10.287.130">
    <property type="match status" value="1"/>
</dbReference>
<evidence type="ECO:0000259" key="8">
    <source>
        <dbReference type="PROSITE" id="PS50109"/>
    </source>
</evidence>
<dbReference type="AlphaFoldDB" id="A0A090QDU5"/>
<dbReference type="SUPFAM" id="SSF55874">
    <property type="entry name" value="ATPase domain of HSP90 chaperone/DNA topoisomerase II/histidine kinase"/>
    <property type="match status" value="1"/>
</dbReference>
<dbReference type="Gene3D" id="3.30.565.10">
    <property type="entry name" value="Histidine kinase-like ATPase, C-terminal domain"/>
    <property type="match status" value="1"/>
</dbReference>
<feature type="domain" description="Histidine kinase" evidence="8">
    <location>
        <begin position="67"/>
        <end position="283"/>
    </location>
</feature>
<dbReference type="PANTHER" id="PTHR43711">
    <property type="entry name" value="TWO-COMPONENT HISTIDINE KINASE"/>
    <property type="match status" value="1"/>
</dbReference>
<dbReference type="Proteomes" id="UP000029226">
    <property type="component" value="Unassembled WGS sequence"/>
</dbReference>
<dbReference type="GO" id="GO:0000155">
    <property type="term" value="F:phosphorelay sensor kinase activity"/>
    <property type="evidence" value="ECO:0007669"/>
    <property type="project" value="InterPro"/>
</dbReference>
<evidence type="ECO:0000256" key="6">
    <source>
        <dbReference type="ARBA" id="ARBA00023012"/>
    </source>
</evidence>
<keyword evidence="3" id="KW-0597">Phosphoprotein</keyword>